<accession>A0ABP9C1X4</accession>
<dbReference type="InterPro" id="IPR016161">
    <property type="entry name" value="Ald_DH/histidinol_DH"/>
</dbReference>
<dbReference type="InterPro" id="IPR016162">
    <property type="entry name" value="Ald_DH_N"/>
</dbReference>
<dbReference type="EMBL" id="BAABKQ010000001">
    <property type="protein sequence ID" value="GAA4803801.1"/>
    <property type="molecule type" value="Genomic_DNA"/>
</dbReference>
<feature type="domain" description="Aldehyde dehydrogenase" evidence="5">
    <location>
        <begin position="7"/>
        <end position="476"/>
    </location>
</feature>
<comment type="similarity">
    <text evidence="1 4">Belongs to the aldehyde dehydrogenase family.</text>
</comment>
<proteinExistence type="inferred from homology"/>
<evidence type="ECO:0000256" key="4">
    <source>
        <dbReference type="RuleBase" id="RU003345"/>
    </source>
</evidence>
<dbReference type="InterPro" id="IPR029510">
    <property type="entry name" value="Ald_DH_CS_GLU"/>
</dbReference>
<name>A0ABP9C1X4_9ACTN</name>
<dbReference type="Gene3D" id="3.40.605.10">
    <property type="entry name" value="Aldehyde Dehydrogenase, Chain A, domain 1"/>
    <property type="match status" value="1"/>
</dbReference>
<evidence type="ECO:0000259" key="5">
    <source>
        <dbReference type="Pfam" id="PF00171"/>
    </source>
</evidence>
<comment type="caution">
    <text evidence="6">The sequence shown here is derived from an EMBL/GenBank/DDBJ whole genome shotgun (WGS) entry which is preliminary data.</text>
</comment>
<dbReference type="PANTHER" id="PTHR42804:SF1">
    <property type="entry name" value="ALDEHYDE DEHYDROGENASE-RELATED"/>
    <property type="match status" value="1"/>
</dbReference>
<dbReference type="SUPFAM" id="SSF53720">
    <property type="entry name" value="ALDH-like"/>
    <property type="match status" value="1"/>
</dbReference>
<dbReference type="CDD" id="cd07089">
    <property type="entry name" value="ALDH_CddD-AldA-like"/>
    <property type="match status" value="1"/>
</dbReference>
<keyword evidence="7" id="KW-1185">Reference proteome</keyword>
<evidence type="ECO:0000256" key="2">
    <source>
        <dbReference type="ARBA" id="ARBA00023002"/>
    </source>
</evidence>
<dbReference type="Pfam" id="PF00171">
    <property type="entry name" value="Aldedh"/>
    <property type="match status" value="1"/>
</dbReference>
<evidence type="ECO:0000313" key="6">
    <source>
        <dbReference type="EMBL" id="GAA4803801.1"/>
    </source>
</evidence>
<evidence type="ECO:0000256" key="3">
    <source>
        <dbReference type="PROSITE-ProRule" id="PRU10007"/>
    </source>
</evidence>
<feature type="active site" evidence="3">
    <location>
        <position position="250"/>
    </location>
</feature>
<dbReference type="InterPro" id="IPR015590">
    <property type="entry name" value="Aldehyde_DH_dom"/>
</dbReference>
<protein>
    <submittedName>
        <fullName evidence="6">Aldehyde dehydrogenase family protein</fullName>
    </submittedName>
</protein>
<reference evidence="7" key="1">
    <citation type="journal article" date="2019" name="Int. J. Syst. Evol. Microbiol.">
        <title>The Global Catalogue of Microorganisms (GCM) 10K type strain sequencing project: providing services to taxonomists for standard genome sequencing and annotation.</title>
        <authorList>
            <consortium name="The Broad Institute Genomics Platform"/>
            <consortium name="The Broad Institute Genome Sequencing Center for Infectious Disease"/>
            <person name="Wu L."/>
            <person name="Ma J."/>
        </authorList>
    </citation>
    <scope>NUCLEOTIDE SEQUENCE [LARGE SCALE GENOMIC DNA]</scope>
    <source>
        <strain evidence="7">JCM 18542</strain>
    </source>
</reference>
<evidence type="ECO:0000313" key="7">
    <source>
        <dbReference type="Proteomes" id="UP001500839"/>
    </source>
</evidence>
<dbReference type="PANTHER" id="PTHR42804">
    <property type="entry name" value="ALDEHYDE DEHYDROGENASE"/>
    <property type="match status" value="1"/>
</dbReference>
<dbReference type="Proteomes" id="UP001500839">
    <property type="component" value="Unassembled WGS sequence"/>
</dbReference>
<evidence type="ECO:0000256" key="1">
    <source>
        <dbReference type="ARBA" id="ARBA00009986"/>
    </source>
</evidence>
<organism evidence="6 7">
    <name type="scientific">Tomitella cavernea</name>
    <dbReference type="NCBI Taxonomy" id="1387982"/>
    <lineage>
        <taxon>Bacteria</taxon>
        <taxon>Bacillati</taxon>
        <taxon>Actinomycetota</taxon>
        <taxon>Actinomycetes</taxon>
        <taxon>Mycobacteriales</taxon>
        <taxon>Tomitella</taxon>
    </lineage>
</organism>
<dbReference type="InterPro" id="IPR016163">
    <property type="entry name" value="Ald_DH_C"/>
</dbReference>
<dbReference type="PROSITE" id="PS00687">
    <property type="entry name" value="ALDEHYDE_DEHYDR_GLU"/>
    <property type="match status" value="1"/>
</dbReference>
<dbReference type="Gene3D" id="3.40.309.10">
    <property type="entry name" value="Aldehyde Dehydrogenase, Chain A, domain 2"/>
    <property type="match status" value="1"/>
</dbReference>
<gene>
    <name evidence="6" type="ORF">GCM10023353_02690</name>
</gene>
<sequence length="483" mass="50770">MFIDGQWTEAEAGAVVEVINPATEQVIAQVPQAGIADVGRAIAAARRAFDDGPWPRTPVPERARVLRAMAEIMEQRFDELVELNMAEAGSARPLAAGMQIRPAIDHLRDMAERVLPAYQFDRPMLPVQLGGVLSQGIVRRAPFGVAALVTAYNFPFFINVMKLAAALGAGCTTVLKPAPTTPMEAFVVAEIAQEAGLPAGVLNVVTGDVPAAQALTASPDIDIISFTGSDAVGRSVYAQAAPSLTKVLLELGGKSAQIICDDADLAKAVPSVVAGITAHAGQGCSLLTRTLVHRSREDELIALVIAELEKVRVGDPADPATTMGPLISAEQRAKVERLIATGKAEGATLAYGGGRPAGLDRGYFMEPTLFTGVDNGMTIAQEEFFGPVGVVIPFDDDEDAIRIANDSRYGLGGGVRARDPRRAVEIAQRLRTGLVKVNGGAGGISPHSAMGGYKDSGLGREWGTAGLEEFLETQTIEMRLGEG</sequence>
<keyword evidence="2 4" id="KW-0560">Oxidoreductase</keyword>